<dbReference type="RefSeq" id="XP_018141750.1">
    <property type="nucleotide sequence ID" value="XM_018291667.1"/>
</dbReference>
<evidence type="ECO:0000256" key="3">
    <source>
        <dbReference type="ARBA" id="ARBA00022692"/>
    </source>
</evidence>
<feature type="transmembrane region" description="Helical" evidence="6">
    <location>
        <begin position="276"/>
        <end position="297"/>
    </location>
</feature>
<feature type="transmembrane region" description="Helical" evidence="6">
    <location>
        <begin position="42"/>
        <end position="63"/>
    </location>
</feature>
<evidence type="ECO:0000256" key="5">
    <source>
        <dbReference type="ARBA" id="ARBA00023136"/>
    </source>
</evidence>
<feature type="transmembrane region" description="Helical" evidence="6">
    <location>
        <begin position="448"/>
        <end position="470"/>
    </location>
</feature>
<dbReference type="GO" id="GO:0022857">
    <property type="term" value="F:transmembrane transporter activity"/>
    <property type="evidence" value="ECO:0007669"/>
    <property type="project" value="InterPro"/>
</dbReference>
<dbReference type="PANTHER" id="PTHR45649">
    <property type="entry name" value="AMINO-ACID PERMEASE BAT1"/>
    <property type="match status" value="1"/>
</dbReference>
<keyword evidence="4 6" id="KW-1133">Transmembrane helix</keyword>
<dbReference type="OrthoDB" id="2417308at2759"/>
<dbReference type="Proteomes" id="UP000078397">
    <property type="component" value="Unassembled WGS sequence"/>
</dbReference>
<dbReference type="PANTHER" id="PTHR45649:SF16">
    <property type="entry name" value="7-KETO 8-AMINOPELARGONIC ACID TRANSPORTER"/>
    <property type="match status" value="1"/>
</dbReference>
<feature type="transmembrane region" description="Helical" evidence="6">
    <location>
        <begin position="235"/>
        <end position="256"/>
    </location>
</feature>
<dbReference type="PIRSF" id="PIRSF006060">
    <property type="entry name" value="AA_transporter"/>
    <property type="match status" value="1"/>
</dbReference>
<feature type="transmembrane region" description="Helical" evidence="6">
    <location>
        <begin position="121"/>
        <end position="146"/>
    </location>
</feature>
<proteinExistence type="predicted"/>
<reference evidence="7 8" key="1">
    <citation type="journal article" date="2016" name="PLoS Pathog.">
        <title>Biosynthesis of antibiotic leucinostatins in bio-control fungus Purpureocillium lilacinum and their inhibition on phytophthora revealed by genome mining.</title>
        <authorList>
            <person name="Wang G."/>
            <person name="Liu Z."/>
            <person name="Lin R."/>
            <person name="Li E."/>
            <person name="Mao Z."/>
            <person name="Ling J."/>
            <person name="Yang Y."/>
            <person name="Yin W.B."/>
            <person name="Xie B."/>
        </authorList>
    </citation>
    <scope>NUCLEOTIDE SEQUENCE [LARGE SCALE GENOMIC DNA]</scope>
    <source>
        <strain evidence="7">170</strain>
    </source>
</reference>
<dbReference type="GeneID" id="28855661"/>
<comment type="caution">
    <text evidence="7">The sequence shown here is derived from an EMBL/GenBank/DDBJ whole genome shotgun (WGS) entry which is preliminary data.</text>
</comment>
<evidence type="ECO:0000256" key="1">
    <source>
        <dbReference type="ARBA" id="ARBA00004141"/>
    </source>
</evidence>
<evidence type="ECO:0000256" key="6">
    <source>
        <dbReference type="SAM" id="Phobius"/>
    </source>
</evidence>
<evidence type="ECO:0000256" key="2">
    <source>
        <dbReference type="ARBA" id="ARBA00022448"/>
    </source>
</evidence>
<gene>
    <name evidence="7" type="ORF">VFPPC_13895</name>
</gene>
<feature type="transmembrane region" description="Helical" evidence="6">
    <location>
        <begin position="75"/>
        <end position="100"/>
    </location>
</feature>
<keyword evidence="3 6" id="KW-0812">Transmembrane</keyword>
<evidence type="ECO:0000313" key="7">
    <source>
        <dbReference type="EMBL" id="OAQ64436.1"/>
    </source>
</evidence>
<keyword evidence="5 6" id="KW-0472">Membrane</keyword>
<dbReference type="STRING" id="1380566.A0A179FFX4"/>
<feature type="transmembrane region" description="Helical" evidence="6">
    <location>
        <begin position="482"/>
        <end position="500"/>
    </location>
</feature>
<evidence type="ECO:0000313" key="8">
    <source>
        <dbReference type="Proteomes" id="UP000078397"/>
    </source>
</evidence>
<sequence length="506" mass="55384">MSEIKTAKNDAALAPSVISAEGTDSKVMVEDCVIRPKVHFSLLSAIGVQYSVTSAPVAIGTYLSLAIGLGGSPAYFWGFFMVGFFQLAVCLATAELASAIPHSSGPAYWVTALASPHYSRTLGYIMGWLTNAGWFFISAASCLYPAQITMGLIETAHPDFVAKPWQTYLVYMAFALLFLTINLPKIFKTVNWLLKAVVFAVNGTAIYLFIGLLVRAKPKQSAHFVFVEFSNHSGWSSNGAVFFLALLPAISCLSAFDNVTHLTDELENPKKQVPQVLLGSFLMSYLTALPMIIVYQFCNVDPESLLEPAGGQPIIQLMQNAFRSFPMSAVGASLILFCFFVAGASALISWSRLYWSFSREGALPLSGTMSKLSSHDALPINALCWNTFLVLAIGTISIGSTTAMNALLGAANLCIISAFIAAFGLTLYRGRKVLDPERWMNLGRWGDVIFWLSMLWLILICVMLCMPLYLPVTLETMNWTSVVYVGVIFLSAVYWFAVYSRKNLDT</sequence>
<dbReference type="GO" id="GO:0016020">
    <property type="term" value="C:membrane"/>
    <property type="evidence" value="ECO:0007669"/>
    <property type="project" value="UniProtKB-SubCell"/>
</dbReference>
<keyword evidence="8" id="KW-1185">Reference proteome</keyword>
<dbReference type="AlphaFoldDB" id="A0A179FFX4"/>
<dbReference type="Gene3D" id="1.20.1740.10">
    <property type="entry name" value="Amino acid/polyamine transporter I"/>
    <property type="match status" value="1"/>
</dbReference>
<accession>A0A179FFX4</accession>
<name>A0A179FFX4_METCM</name>
<organism evidence="7 8">
    <name type="scientific">Pochonia chlamydosporia 170</name>
    <dbReference type="NCBI Taxonomy" id="1380566"/>
    <lineage>
        <taxon>Eukaryota</taxon>
        <taxon>Fungi</taxon>
        <taxon>Dikarya</taxon>
        <taxon>Ascomycota</taxon>
        <taxon>Pezizomycotina</taxon>
        <taxon>Sordariomycetes</taxon>
        <taxon>Hypocreomycetidae</taxon>
        <taxon>Hypocreales</taxon>
        <taxon>Clavicipitaceae</taxon>
        <taxon>Pochonia</taxon>
    </lineage>
</organism>
<dbReference type="EMBL" id="LSBJ02000005">
    <property type="protein sequence ID" value="OAQ64436.1"/>
    <property type="molecule type" value="Genomic_DNA"/>
</dbReference>
<feature type="transmembrane region" description="Helical" evidence="6">
    <location>
        <begin position="327"/>
        <end position="350"/>
    </location>
</feature>
<dbReference type="InterPro" id="IPR002293">
    <property type="entry name" value="AA/rel_permease1"/>
</dbReference>
<protein>
    <submittedName>
        <fullName evidence="7">Choline and nitrogen mustard permease</fullName>
    </submittedName>
</protein>
<comment type="subcellular location">
    <subcellularLocation>
        <location evidence="1">Membrane</location>
        <topology evidence="1">Multi-pass membrane protein</topology>
    </subcellularLocation>
</comment>
<feature type="transmembrane region" description="Helical" evidence="6">
    <location>
        <begin position="378"/>
        <end position="400"/>
    </location>
</feature>
<dbReference type="KEGG" id="pchm:VFPPC_13895"/>
<evidence type="ECO:0000256" key="4">
    <source>
        <dbReference type="ARBA" id="ARBA00022989"/>
    </source>
</evidence>
<feature type="transmembrane region" description="Helical" evidence="6">
    <location>
        <begin position="406"/>
        <end position="428"/>
    </location>
</feature>
<keyword evidence="2" id="KW-0813">Transport</keyword>
<feature type="transmembrane region" description="Helical" evidence="6">
    <location>
        <begin position="166"/>
        <end position="184"/>
    </location>
</feature>
<feature type="transmembrane region" description="Helical" evidence="6">
    <location>
        <begin position="196"/>
        <end position="215"/>
    </location>
</feature>
<dbReference type="Pfam" id="PF13520">
    <property type="entry name" value="AA_permease_2"/>
    <property type="match status" value="1"/>
</dbReference>